<feature type="domain" description="Amidohydrolase-related" evidence="2">
    <location>
        <begin position="3"/>
        <end position="309"/>
    </location>
</feature>
<dbReference type="GO" id="GO:0016787">
    <property type="term" value="F:hydrolase activity"/>
    <property type="evidence" value="ECO:0007669"/>
    <property type="project" value="UniProtKB-KW"/>
</dbReference>
<dbReference type="Gene3D" id="3.20.20.140">
    <property type="entry name" value="Metal-dependent hydrolases"/>
    <property type="match status" value="1"/>
</dbReference>
<keyword evidence="6" id="KW-1185">Reference proteome</keyword>
<dbReference type="STRING" id="1664069.BGLY_4400"/>
<dbReference type="GO" id="GO:0016831">
    <property type="term" value="F:carboxy-lyase activity"/>
    <property type="evidence" value="ECO:0007669"/>
    <property type="project" value="InterPro"/>
</dbReference>
<evidence type="ECO:0000313" key="5">
    <source>
        <dbReference type="Proteomes" id="UP000036168"/>
    </source>
</evidence>
<dbReference type="AlphaFoldDB" id="A0A0T6BKV1"/>
<dbReference type="InterPro" id="IPR032466">
    <property type="entry name" value="Metal_Hydrolase"/>
</dbReference>
<dbReference type="EMBL" id="LECW02000045">
    <property type="protein sequence ID" value="KRT90494.1"/>
    <property type="molecule type" value="Genomic_DNA"/>
</dbReference>
<dbReference type="PANTHER" id="PTHR21240">
    <property type="entry name" value="2-AMINO-3-CARBOXYLMUCONATE-6-SEMIALDEHYDE DECARBOXYLASE"/>
    <property type="match status" value="1"/>
</dbReference>
<keyword evidence="3" id="KW-0378">Hydrolase</keyword>
<organism evidence="3 5">
    <name type="scientific">Bacillus glycinifermentans</name>
    <dbReference type="NCBI Taxonomy" id="1664069"/>
    <lineage>
        <taxon>Bacteria</taxon>
        <taxon>Bacillati</taxon>
        <taxon>Bacillota</taxon>
        <taxon>Bacilli</taxon>
        <taxon>Bacillales</taxon>
        <taxon>Bacillaceae</taxon>
        <taxon>Bacillus</taxon>
    </lineage>
</organism>
<dbReference type="RefSeq" id="WP_048352798.1">
    <property type="nucleotide sequence ID" value="NZ_CP023481.1"/>
</dbReference>
<evidence type="ECO:0000259" key="2">
    <source>
        <dbReference type="Pfam" id="PF04909"/>
    </source>
</evidence>
<gene>
    <name evidence="3" type="ORF">AB447_206375</name>
    <name evidence="4" type="ORF">P8828_03365</name>
</gene>
<dbReference type="PANTHER" id="PTHR21240:SF28">
    <property type="entry name" value="ISO-OROTATE DECARBOXYLASE (EUROFUNG)"/>
    <property type="match status" value="1"/>
</dbReference>
<dbReference type="OrthoDB" id="9777673at2"/>
<dbReference type="Pfam" id="PF04909">
    <property type="entry name" value="Amidohydro_2"/>
    <property type="match status" value="1"/>
</dbReference>
<proteinExistence type="predicted"/>
<reference evidence="3" key="2">
    <citation type="submission" date="2015-10" db="EMBL/GenBank/DDBJ databases">
        <authorList>
            <person name="Gilbert D.G."/>
        </authorList>
    </citation>
    <scope>NUCLEOTIDE SEQUENCE</scope>
    <source>
        <strain evidence="3">GO-13</strain>
    </source>
</reference>
<dbReference type="SUPFAM" id="SSF51556">
    <property type="entry name" value="Metallo-dependent hydrolases"/>
    <property type="match status" value="1"/>
</dbReference>
<dbReference type="Proteomes" id="UP000036168">
    <property type="component" value="Unassembled WGS sequence"/>
</dbReference>
<dbReference type="InterPro" id="IPR032465">
    <property type="entry name" value="ACMSD"/>
</dbReference>
<sequence>MFDVHTHFIPEDVLLWLRDNERTVQAVWEKKSPDKAEFLTVNHKWGFELKKQFYEEELYLEEQEKAGILHSLVSPVPQLFLYDLREEMTDDISAVYNAALAKWTKTHSQRLSGLGTIPLNSPEKACARLNEAMNLGLKGAIIGPGASEKLLSDDAFIPFWEEADRLKAIIFIHPLLSEDPRLRRKMLPNLIGVPWETTVCAADLLLSGITDRFPNVKIVLAHGGGFLPYQIGRLKKGCDMWPQAAASLTAPPVEYLRRFWFDTVLWNEKGIHFLKELVGEERLVQGSDYPFDLCEWPPPDISGKGAEALLDKNQNAIKKR</sequence>
<accession>A0A0T6BKV1</accession>
<comment type="caution">
    <text evidence="3">The sequence shown here is derived from an EMBL/GenBank/DDBJ whole genome shotgun (WGS) entry which is preliminary data.</text>
</comment>
<evidence type="ECO:0000313" key="4">
    <source>
        <dbReference type="EMBL" id="MEC0483891.1"/>
    </source>
</evidence>
<dbReference type="EMBL" id="JARRTL010000006">
    <property type="protein sequence ID" value="MEC0483891.1"/>
    <property type="molecule type" value="Genomic_DNA"/>
</dbReference>
<name>A0A0T6BKV1_9BACI</name>
<dbReference type="Proteomes" id="UP001341297">
    <property type="component" value="Unassembled WGS sequence"/>
</dbReference>
<dbReference type="GO" id="GO:0019748">
    <property type="term" value="P:secondary metabolic process"/>
    <property type="evidence" value="ECO:0007669"/>
    <property type="project" value="TreeGrafter"/>
</dbReference>
<reference evidence="4 6" key="3">
    <citation type="submission" date="2023-03" db="EMBL/GenBank/DDBJ databases">
        <title>Agriculturally important microbes genome sequencing.</title>
        <authorList>
            <person name="Dunlap C."/>
        </authorList>
    </citation>
    <scope>NUCLEOTIDE SEQUENCE [LARGE SCALE GENOMIC DNA]</scope>
    <source>
        <strain evidence="4 6">CBP-3203</strain>
    </source>
</reference>
<dbReference type="GO" id="GO:0005829">
    <property type="term" value="C:cytosol"/>
    <property type="evidence" value="ECO:0007669"/>
    <property type="project" value="TreeGrafter"/>
</dbReference>
<evidence type="ECO:0000313" key="6">
    <source>
        <dbReference type="Proteomes" id="UP001341297"/>
    </source>
</evidence>
<reference evidence="3 5" key="1">
    <citation type="journal article" date="2015" name="Int. J. Syst. Evol. Microbiol.">
        <title>Bacillus glycinifermentans sp. nov., isolated from fermented soybean paste.</title>
        <authorList>
            <person name="Kim S.J."/>
            <person name="Dunlap C.A."/>
            <person name="Kwon S.W."/>
            <person name="Rooney A.P."/>
        </authorList>
    </citation>
    <scope>NUCLEOTIDE SEQUENCE [LARGE SCALE GENOMIC DNA]</scope>
    <source>
        <strain evidence="3 5">GO-13</strain>
    </source>
</reference>
<evidence type="ECO:0000256" key="1">
    <source>
        <dbReference type="ARBA" id="ARBA00023239"/>
    </source>
</evidence>
<keyword evidence="1" id="KW-0456">Lyase</keyword>
<protein>
    <submittedName>
        <fullName evidence="3 4">Amidohydrolase</fullName>
    </submittedName>
</protein>
<evidence type="ECO:0000313" key="3">
    <source>
        <dbReference type="EMBL" id="KRT90494.1"/>
    </source>
</evidence>
<dbReference type="InterPro" id="IPR006680">
    <property type="entry name" value="Amidohydro-rel"/>
</dbReference>